<dbReference type="AlphaFoldDB" id="A0A6J4RGX9"/>
<name>A0A6J4RGX9_9ACTN</name>
<feature type="compositionally biased region" description="Low complexity" evidence="1">
    <location>
        <begin position="25"/>
        <end position="36"/>
    </location>
</feature>
<feature type="compositionally biased region" description="Basic residues" evidence="1">
    <location>
        <begin position="37"/>
        <end position="46"/>
    </location>
</feature>
<protein>
    <submittedName>
        <fullName evidence="2">NAD(P) transhydrogenase subunit beta</fullName>
        <ecNumber evidence="2">1.6.1.2</ecNumber>
    </submittedName>
</protein>
<reference evidence="2" key="1">
    <citation type="submission" date="2020-02" db="EMBL/GenBank/DDBJ databases">
        <authorList>
            <person name="Meier V. D."/>
        </authorList>
    </citation>
    <scope>NUCLEOTIDE SEQUENCE</scope>
    <source>
        <strain evidence="2">AVDCRST_MAG38</strain>
    </source>
</reference>
<dbReference type="EC" id="1.6.1.2" evidence="2"/>
<feature type="compositionally biased region" description="Basic residues" evidence="1">
    <location>
        <begin position="194"/>
        <end position="211"/>
    </location>
</feature>
<feature type="compositionally biased region" description="Gly residues" evidence="1">
    <location>
        <begin position="315"/>
        <end position="325"/>
    </location>
</feature>
<sequence>ELPPGPGLHQCPLHHRLRAVHRGPAHAARAADGGARQLHRRRRHGDRRPGDPPQPRGGRLRADRRRRGHRHRGRHPQRPRGEDDRDAADGCAVQRRGRRRHRAHRAGGVPRRRRRHLAGAADSDAVRRDRRRRVVLRLDHRLREAPGADEGHHPPSGRQAAQRPDRGDHHRRRGGHRGRIGFRAADGGDAAARRPARHHGRHPDRRRRHAGRHLDAQRLHRPQRGGGGDGARQHGADRGRHAGRRLRLDPDQADGRRHEPLDRERVLRLLRRWRRDRRRWWRRRRAEAGQVDHRGRRGDPALLRPSRGHRPRLWHGGGAGAAHGGRPGRRARGPRRRGPARHPPGGGTHARPHERAAGRSRRAVRQAQGDGRDQRRVPALRRRPDHRRQRRGQPGRPHRLELADLRHADPRRRQGAVGHRPEALDELRLRRHRQSALLRREDADALRRRQEVGLRPALRGPRPL</sequence>
<feature type="region of interest" description="Disordered" evidence="1">
    <location>
        <begin position="20"/>
        <end position="257"/>
    </location>
</feature>
<accession>A0A6J4RGX9</accession>
<feature type="non-terminal residue" evidence="2">
    <location>
        <position position="1"/>
    </location>
</feature>
<keyword evidence="2" id="KW-0560">Oxidoreductase</keyword>
<feature type="compositionally biased region" description="Basic residues" evidence="1">
    <location>
        <begin position="378"/>
        <end position="397"/>
    </location>
</feature>
<feature type="compositionally biased region" description="Basic and acidic residues" evidence="1">
    <location>
        <begin position="286"/>
        <end position="299"/>
    </location>
</feature>
<feature type="compositionally biased region" description="Basic and acidic residues" evidence="1">
    <location>
        <begin position="231"/>
        <end position="257"/>
    </location>
</feature>
<proteinExistence type="predicted"/>
<organism evidence="2">
    <name type="scientific">uncultured Solirubrobacteraceae bacterium</name>
    <dbReference type="NCBI Taxonomy" id="1162706"/>
    <lineage>
        <taxon>Bacteria</taxon>
        <taxon>Bacillati</taxon>
        <taxon>Actinomycetota</taxon>
        <taxon>Thermoleophilia</taxon>
        <taxon>Solirubrobacterales</taxon>
        <taxon>Solirubrobacteraceae</taxon>
        <taxon>environmental samples</taxon>
    </lineage>
</organism>
<feature type="compositionally biased region" description="Low complexity" evidence="1">
    <location>
        <begin position="181"/>
        <end position="190"/>
    </location>
</feature>
<feature type="compositionally biased region" description="Basic and acidic residues" evidence="1">
    <location>
        <begin position="136"/>
        <end position="153"/>
    </location>
</feature>
<dbReference type="EMBL" id="CADCVJ010000104">
    <property type="protein sequence ID" value="CAA9472441.1"/>
    <property type="molecule type" value="Genomic_DNA"/>
</dbReference>
<feature type="compositionally biased region" description="Basic residues" evidence="1">
    <location>
        <begin position="169"/>
        <end position="180"/>
    </location>
</feature>
<feature type="non-terminal residue" evidence="2">
    <location>
        <position position="464"/>
    </location>
</feature>
<feature type="compositionally biased region" description="Basic residues" evidence="1">
    <location>
        <begin position="95"/>
        <end position="117"/>
    </location>
</feature>
<dbReference type="GO" id="GO:0016491">
    <property type="term" value="F:oxidoreductase activity"/>
    <property type="evidence" value="ECO:0007669"/>
    <property type="project" value="UniProtKB-KW"/>
</dbReference>
<feature type="compositionally biased region" description="Basic residues" evidence="1">
    <location>
        <begin position="326"/>
        <end position="340"/>
    </location>
</feature>
<gene>
    <name evidence="2" type="ORF">AVDCRST_MAG38-1398</name>
</gene>
<feature type="region of interest" description="Disordered" evidence="1">
    <location>
        <begin position="285"/>
        <end position="402"/>
    </location>
</feature>
<evidence type="ECO:0000256" key="1">
    <source>
        <dbReference type="SAM" id="MobiDB-lite"/>
    </source>
</evidence>
<evidence type="ECO:0000313" key="2">
    <source>
        <dbReference type="EMBL" id="CAA9472441.1"/>
    </source>
</evidence>
<feature type="compositionally biased region" description="Basic residues" evidence="1">
    <location>
        <begin position="58"/>
        <end position="78"/>
    </location>
</feature>